<protein>
    <recommendedName>
        <fullName evidence="10">Probable lipid II flippase MurJ</fullName>
    </recommendedName>
</protein>
<feature type="transmembrane region" description="Helical" evidence="10">
    <location>
        <begin position="184"/>
        <end position="205"/>
    </location>
</feature>
<sequence>MAENPISSQAFSSTPKKPAVSEQKLVARAAGVVGFWTTLSRVLGFVRDMVIALFLGAGPGADAFFVAFRIPNLLRRLFAEGALSAAFIPTYVDTLQQLGKTEAARLARIAFTFTTIALAAVTLTGIAFSPLIVRLTAPGFFDDPSKFGLTVELTRTMFPYIFFISLVALASGILNSLGHFSAPAAAPVLLNLSMITSVAICATWLKVPPFYALAWGVVVAGVLQLALQIPFLWALGVKLYPDFHLRHPALKRMGLLFLPAAFGGAVYQLNVLVGTILASMLPVGGVSWLYYADRIVELPLGIFAIALGTAILPSMSRQASNGDFAGLTRSVSFGLRLIAFFTIPASVALIVLAEPIIAVLFQRGAFTSTDTTQTAYALFYYTLGLWAFSGLKVVVQAFFSLKDTRTPLWVSMGAVAVNLVGGLLLMGPMAQGGLALATSLAAALNVLVLFAILVKRLGRFPTEQFIKSLLRVSAASAIMGGALLYGRTFGTWPAGLTATNGLVLSGCVLGGLAIFAVSAFGLRCQELDSLLAIAGIKRQKSGNAD</sequence>
<keyword evidence="13" id="KW-1185">Reference proteome</keyword>
<dbReference type="CDD" id="cd13123">
    <property type="entry name" value="MATE_MurJ_like"/>
    <property type="match status" value="1"/>
</dbReference>
<evidence type="ECO:0000256" key="6">
    <source>
        <dbReference type="ARBA" id="ARBA00022989"/>
    </source>
</evidence>
<dbReference type="PIRSF" id="PIRSF002869">
    <property type="entry name" value="MviN"/>
    <property type="match status" value="1"/>
</dbReference>
<keyword evidence="10" id="KW-0997">Cell inner membrane</keyword>
<dbReference type="InterPro" id="IPR051050">
    <property type="entry name" value="Lipid_II_flippase_MurJ/MviN"/>
</dbReference>
<keyword evidence="7 10" id="KW-0472">Membrane</keyword>
<evidence type="ECO:0000256" key="3">
    <source>
        <dbReference type="ARBA" id="ARBA00022692"/>
    </source>
</evidence>
<feature type="transmembrane region" description="Helical" evidence="10">
    <location>
        <begin position="433"/>
        <end position="453"/>
    </location>
</feature>
<dbReference type="GO" id="GO:0005886">
    <property type="term" value="C:plasma membrane"/>
    <property type="evidence" value="ECO:0007669"/>
    <property type="project" value="UniProtKB-SubCell"/>
</dbReference>
<dbReference type="GO" id="GO:0009252">
    <property type="term" value="P:peptidoglycan biosynthetic process"/>
    <property type="evidence" value="ECO:0007669"/>
    <property type="project" value="UniProtKB-UniRule"/>
</dbReference>
<evidence type="ECO:0000256" key="11">
    <source>
        <dbReference type="PIRNR" id="PIRNR002869"/>
    </source>
</evidence>
<dbReference type="GO" id="GO:0008360">
    <property type="term" value="P:regulation of cell shape"/>
    <property type="evidence" value="ECO:0007669"/>
    <property type="project" value="UniProtKB-UniRule"/>
</dbReference>
<evidence type="ECO:0000313" key="13">
    <source>
        <dbReference type="Proteomes" id="UP000006055"/>
    </source>
</evidence>
<comment type="similarity">
    <text evidence="9 10 11">Belongs to the MurJ/MviN family.</text>
</comment>
<evidence type="ECO:0000256" key="1">
    <source>
        <dbReference type="ARBA" id="ARBA00004651"/>
    </source>
</evidence>
<feature type="transmembrane region" description="Helical" evidence="10">
    <location>
        <begin position="157"/>
        <end position="177"/>
    </location>
</feature>
<dbReference type="GO" id="GO:0034204">
    <property type="term" value="P:lipid translocation"/>
    <property type="evidence" value="ECO:0007669"/>
    <property type="project" value="TreeGrafter"/>
</dbReference>
<feature type="transmembrane region" description="Helical" evidence="10">
    <location>
        <begin position="378"/>
        <end position="401"/>
    </location>
</feature>
<feature type="transmembrane region" description="Helical" evidence="10">
    <location>
        <begin position="337"/>
        <end position="358"/>
    </location>
</feature>
<evidence type="ECO:0000313" key="12">
    <source>
        <dbReference type="EMBL" id="AFM25543.1"/>
    </source>
</evidence>
<dbReference type="UniPathway" id="UPA00219"/>
<reference evidence="13" key="1">
    <citation type="submission" date="2012-06" db="EMBL/GenBank/DDBJ databases">
        <title>Complete sequence of chromosome of Desulfomonile tiedjei DSM 6799.</title>
        <authorList>
            <person name="Lucas S."/>
            <person name="Copeland A."/>
            <person name="Lapidus A."/>
            <person name="Glavina del Rio T."/>
            <person name="Dalin E."/>
            <person name="Tice H."/>
            <person name="Bruce D."/>
            <person name="Goodwin L."/>
            <person name="Pitluck S."/>
            <person name="Peters L."/>
            <person name="Ovchinnikova G."/>
            <person name="Zeytun A."/>
            <person name="Lu M."/>
            <person name="Kyrpides N."/>
            <person name="Mavromatis K."/>
            <person name="Ivanova N."/>
            <person name="Brettin T."/>
            <person name="Detter J.C."/>
            <person name="Han C."/>
            <person name="Larimer F."/>
            <person name="Land M."/>
            <person name="Hauser L."/>
            <person name="Markowitz V."/>
            <person name="Cheng J.-F."/>
            <person name="Hugenholtz P."/>
            <person name="Woyke T."/>
            <person name="Wu D."/>
            <person name="Spring S."/>
            <person name="Schroeder M."/>
            <person name="Brambilla E."/>
            <person name="Klenk H.-P."/>
            <person name="Eisen J.A."/>
        </authorList>
    </citation>
    <scope>NUCLEOTIDE SEQUENCE [LARGE SCALE GENOMIC DNA]</scope>
    <source>
        <strain evidence="13">ATCC 49306 / DSM 6799 / DCB-1</strain>
    </source>
</reference>
<organism evidence="12 13">
    <name type="scientific">Desulfomonile tiedjei (strain ATCC 49306 / DSM 6799 / DCB-1)</name>
    <dbReference type="NCBI Taxonomy" id="706587"/>
    <lineage>
        <taxon>Bacteria</taxon>
        <taxon>Pseudomonadati</taxon>
        <taxon>Thermodesulfobacteriota</taxon>
        <taxon>Desulfomonilia</taxon>
        <taxon>Desulfomonilales</taxon>
        <taxon>Desulfomonilaceae</taxon>
        <taxon>Desulfomonile</taxon>
    </lineage>
</organism>
<accession>I4C7K2</accession>
<dbReference type="GO" id="GO:0015648">
    <property type="term" value="F:lipid-linked peptidoglycan transporter activity"/>
    <property type="evidence" value="ECO:0007669"/>
    <property type="project" value="UniProtKB-UniRule"/>
</dbReference>
<keyword evidence="2 10" id="KW-1003">Cell membrane</keyword>
<evidence type="ECO:0000256" key="4">
    <source>
        <dbReference type="ARBA" id="ARBA00022960"/>
    </source>
</evidence>
<feature type="transmembrane region" description="Helical" evidence="10">
    <location>
        <begin position="211"/>
        <end position="235"/>
    </location>
</feature>
<feature type="transmembrane region" description="Helical" evidence="10">
    <location>
        <begin position="408"/>
        <end position="427"/>
    </location>
</feature>
<dbReference type="KEGG" id="dti:Desti_2874"/>
<keyword evidence="3 10" id="KW-0812">Transmembrane</keyword>
<dbReference type="OrthoDB" id="9786339at2"/>
<keyword evidence="4 10" id="KW-0133">Cell shape</keyword>
<dbReference type="eggNOG" id="COG0728">
    <property type="taxonomic scope" value="Bacteria"/>
</dbReference>
<dbReference type="PANTHER" id="PTHR47019">
    <property type="entry name" value="LIPID II FLIPPASE MURJ"/>
    <property type="match status" value="1"/>
</dbReference>
<dbReference type="EMBL" id="CP003360">
    <property type="protein sequence ID" value="AFM25543.1"/>
    <property type="molecule type" value="Genomic_DNA"/>
</dbReference>
<feature type="transmembrane region" description="Helical" evidence="10">
    <location>
        <begin position="49"/>
        <end position="68"/>
    </location>
</feature>
<dbReference type="PANTHER" id="PTHR47019:SF1">
    <property type="entry name" value="LIPID II FLIPPASE MURJ"/>
    <property type="match status" value="1"/>
</dbReference>
<feature type="transmembrane region" description="Helical" evidence="10">
    <location>
        <begin position="498"/>
        <end position="522"/>
    </location>
</feature>
<keyword evidence="10 11" id="KW-0961">Cell wall biogenesis/degradation</keyword>
<evidence type="ECO:0000256" key="8">
    <source>
        <dbReference type="ARBA" id="ARBA00060041"/>
    </source>
</evidence>
<name>I4C7K2_DESTA</name>
<evidence type="ECO:0000256" key="10">
    <source>
        <dbReference type="HAMAP-Rule" id="MF_02078"/>
    </source>
</evidence>
<keyword evidence="5 10" id="KW-0573">Peptidoglycan synthesis</keyword>
<dbReference type="STRING" id="706587.Desti_2874"/>
<dbReference type="InterPro" id="IPR004268">
    <property type="entry name" value="MurJ"/>
</dbReference>
<keyword evidence="10 11" id="KW-0813">Transport</keyword>
<dbReference type="HAMAP" id="MF_02078">
    <property type="entry name" value="MurJ_MviN"/>
    <property type="match status" value="1"/>
</dbReference>
<comment type="pathway">
    <text evidence="10">Cell wall biogenesis; peptidoglycan biosynthesis.</text>
</comment>
<evidence type="ECO:0000256" key="2">
    <source>
        <dbReference type="ARBA" id="ARBA00022475"/>
    </source>
</evidence>
<comment type="function">
    <text evidence="8 10 11">Involved in peptidoglycan biosynthesis. Transports lipid-linked peptidoglycan precursors from the inner to the outer leaflet of the cytoplasmic membrane.</text>
</comment>
<keyword evidence="6 10" id="KW-1133">Transmembrane helix</keyword>
<evidence type="ECO:0000256" key="9">
    <source>
        <dbReference type="ARBA" id="ARBA00061532"/>
    </source>
</evidence>
<gene>
    <name evidence="10" type="primary">murJ</name>
    <name evidence="12" type="ordered locus">Desti_2874</name>
</gene>
<dbReference type="HOGENOM" id="CLU_006797_5_3_7"/>
<dbReference type="Pfam" id="PF03023">
    <property type="entry name" value="MurJ"/>
    <property type="match status" value="1"/>
</dbReference>
<dbReference type="Proteomes" id="UP000006055">
    <property type="component" value="Chromosome"/>
</dbReference>
<comment type="subcellular location">
    <subcellularLocation>
        <location evidence="10">Cell inner membrane</location>
        <topology evidence="10">Multi-pass membrane protein</topology>
    </subcellularLocation>
    <subcellularLocation>
        <location evidence="1">Cell membrane</location>
        <topology evidence="1">Multi-pass membrane protein</topology>
    </subcellularLocation>
</comment>
<feature type="transmembrane region" description="Helical" evidence="10">
    <location>
        <begin position="109"/>
        <end position="137"/>
    </location>
</feature>
<dbReference type="PATRIC" id="fig|706587.4.peg.3269"/>
<feature type="transmembrane region" description="Helical" evidence="10">
    <location>
        <begin position="298"/>
        <end position="316"/>
    </location>
</feature>
<proteinExistence type="inferred from homology"/>
<evidence type="ECO:0000256" key="5">
    <source>
        <dbReference type="ARBA" id="ARBA00022984"/>
    </source>
</evidence>
<dbReference type="RefSeq" id="WP_014810681.1">
    <property type="nucleotide sequence ID" value="NC_018025.1"/>
</dbReference>
<dbReference type="GO" id="GO:0071555">
    <property type="term" value="P:cell wall organization"/>
    <property type="evidence" value="ECO:0007669"/>
    <property type="project" value="UniProtKB-UniRule"/>
</dbReference>
<feature type="transmembrane region" description="Helical" evidence="10">
    <location>
        <begin position="255"/>
        <end position="278"/>
    </location>
</feature>
<evidence type="ECO:0000256" key="7">
    <source>
        <dbReference type="ARBA" id="ARBA00023136"/>
    </source>
</evidence>
<feature type="transmembrane region" description="Helical" evidence="10">
    <location>
        <begin position="465"/>
        <end position="486"/>
    </location>
</feature>
<dbReference type="PRINTS" id="PR01806">
    <property type="entry name" value="VIRFACTRMVIN"/>
</dbReference>
<dbReference type="AlphaFoldDB" id="I4C7K2"/>
<dbReference type="NCBIfam" id="TIGR01695">
    <property type="entry name" value="murJ_mviN"/>
    <property type="match status" value="1"/>
</dbReference>